<evidence type="ECO:0000256" key="2">
    <source>
        <dbReference type="ARBA" id="ARBA00008598"/>
    </source>
</evidence>
<evidence type="ECO:0000256" key="7">
    <source>
        <dbReference type="ARBA" id="ARBA00022801"/>
    </source>
</evidence>
<dbReference type="AlphaFoldDB" id="A0A6S6SPW4"/>
<comment type="similarity">
    <text evidence="2 10">Belongs to the HsdR family.</text>
</comment>
<dbReference type="EMBL" id="CACVAU010000015">
    <property type="protein sequence ID" value="CAA6805017.1"/>
    <property type="molecule type" value="Genomic_DNA"/>
</dbReference>
<protein>
    <recommendedName>
        <fullName evidence="10">Type I restriction enzyme endonuclease subunit</fullName>
        <shortName evidence="10">R protein</shortName>
        <ecNumber evidence="10">3.1.21.3</ecNumber>
    </recommendedName>
</protein>
<dbReference type="InterPro" id="IPR051268">
    <property type="entry name" value="Type-I_R_enzyme_R_subunit"/>
</dbReference>
<evidence type="ECO:0000256" key="6">
    <source>
        <dbReference type="ARBA" id="ARBA00022759"/>
    </source>
</evidence>
<dbReference type="PROSITE" id="PS51192">
    <property type="entry name" value="HELICASE_ATP_BIND_1"/>
    <property type="match status" value="1"/>
</dbReference>
<sequence length="1091" mass="126335">MAYLDESDIEESHIELFENIDYKHISAWKDQLIGRESLKEVVLKDKLKTALEALNPHLPKSCIDDALSELCKSRVSLSEIEANQEVYELLKEGVPVSFSNAQNQEEHTKVRVINFEDATRNSFHVVSQLSIEYLNSNATRRPDLLLYVNGLPLVMVELKNNTVKIKTGYDKNLQEYRRDIPQLFYYNLFVLISNGIQTRIGSFTALWEHFFTWTKEQDISQNHEQPSLEAIEREPQLSLQLASKGLCGRSAIVDYLENFVLYHRNKIKILAKNHQFLGVNATVEALKNRDGSGKLGTFWHTQGSGKSYSMIFFTKKVNRKIKGNWSFLILTDRNDLDEQIFKNFLDTQTFQLSKSEKTNNNEYRAKGTKSRKQLEEALTKNKSYYFSTIFNFGIKKGKTYTKKSDRDDWVVIVDEAHRSQYKGFGENIRIALPNAQYLAFTGTPIVKKGLTEAWFGSYISEYNFAQSIEDGATVPLYYKKSVPRVEQINDELVGEAGDILDKHDLSEEQQQKLDREYTTLFEVVKRDDRLNEIAKHIVQHFPSRLDIQNDEGKRKPMKAMVVSIDKFTAVKMYDKVQYFVKEEIKALRRGKKKSKSFSEQKEIDRKIQFLLESKMAVVISQEGSEKEEKEKFAKEGLDITTHRKLMSYPDEDGRDIEEYFKDPNNTYRIVFVTAMWMTGFDAPSVSTLYLDKPMKNHTLMQTIARANRVFDAKRNGLIVDYFGVFRNLQRALSVYAEGSSATNSELNMPVKELEELLALLNSAIAECKEYLFDMGADVDKIHALGEKGFSEIVLFKDYADVILKNDEQRKAFNLYVNTIVALYDSAKPEVYNNPKLKKERDLLLYLKAIVNRQLDADEILEKVKDEVNTLLDNSVLSEGDLALAYGDPKITDYKEINLAQLDFEALRKEFPVKKHKNIAFTDLKEFMALKLKQMLARNKTRGNFLEDFERIIDEYNNGSVEIEKAYEKLLQEANTLSEEENRAMKEGLSEEQLEIFDLLKKEKLSKSEKSAVKKASVALLEILEIKKSELFVDPWYKENQKQEKVRNEIREVLNMHLPETYDRDIFGKKSEIVYSHVFDLAEQGFERYLCA</sequence>
<organism evidence="13">
    <name type="scientific">uncultured Sulfurovum sp</name>
    <dbReference type="NCBI Taxonomy" id="269237"/>
    <lineage>
        <taxon>Bacteria</taxon>
        <taxon>Pseudomonadati</taxon>
        <taxon>Campylobacterota</taxon>
        <taxon>Epsilonproteobacteria</taxon>
        <taxon>Campylobacterales</taxon>
        <taxon>Sulfurovaceae</taxon>
        <taxon>Sulfurovum</taxon>
        <taxon>environmental samples</taxon>
    </lineage>
</organism>
<evidence type="ECO:0000256" key="11">
    <source>
        <dbReference type="SAM" id="Coils"/>
    </source>
</evidence>
<dbReference type="InterPro" id="IPR055180">
    <property type="entry name" value="HsdR_RecA-like_helicase_dom_2"/>
</dbReference>
<keyword evidence="8 10" id="KW-0067">ATP-binding</keyword>
<dbReference type="InterPro" id="IPR007409">
    <property type="entry name" value="Restrct_endonuc_type1_HsdR_N"/>
</dbReference>
<dbReference type="InterPro" id="IPR014001">
    <property type="entry name" value="Helicase_ATP-bd"/>
</dbReference>
<dbReference type="InterPro" id="IPR021810">
    <property type="entry name" value="T1RH-like_C"/>
</dbReference>
<feature type="domain" description="Helicase ATP-binding" evidence="12">
    <location>
        <begin position="287"/>
        <end position="462"/>
    </location>
</feature>
<evidence type="ECO:0000256" key="3">
    <source>
        <dbReference type="ARBA" id="ARBA00022722"/>
    </source>
</evidence>
<proteinExistence type="inferred from homology"/>
<keyword evidence="11" id="KW-0175">Coiled coil</keyword>
<dbReference type="Pfam" id="PF18766">
    <property type="entry name" value="SWI2_SNF2"/>
    <property type="match status" value="1"/>
</dbReference>
<keyword evidence="3" id="KW-0540">Nuclease</keyword>
<dbReference type="InterPro" id="IPR040980">
    <property type="entry name" value="SWI2_SNF2"/>
</dbReference>
<accession>A0A6S6SPW4</accession>
<dbReference type="Pfam" id="PF11867">
    <property type="entry name" value="T1RH-like_C"/>
    <property type="match status" value="1"/>
</dbReference>
<reference evidence="13" key="1">
    <citation type="submission" date="2020-01" db="EMBL/GenBank/DDBJ databases">
        <authorList>
            <person name="Meier V. D."/>
            <person name="Meier V D."/>
        </authorList>
    </citation>
    <scope>NUCLEOTIDE SEQUENCE</scope>
    <source>
        <strain evidence="13">HLG_WM_MAG_05</strain>
    </source>
</reference>
<comment type="function">
    <text evidence="10">Subunit R is required for both nuclease and ATPase activities, but not for modification.</text>
</comment>
<keyword evidence="4 10" id="KW-0547">Nucleotide-binding</keyword>
<dbReference type="GO" id="GO:0005524">
    <property type="term" value="F:ATP binding"/>
    <property type="evidence" value="ECO:0007669"/>
    <property type="project" value="UniProtKB-KW"/>
</dbReference>
<evidence type="ECO:0000256" key="8">
    <source>
        <dbReference type="ARBA" id="ARBA00022840"/>
    </source>
</evidence>
<evidence type="ECO:0000259" key="12">
    <source>
        <dbReference type="PROSITE" id="PS51192"/>
    </source>
</evidence>
<dbReference type="InterPro" id="IPR027417">
    <property type="entry name" value="P-loop_NTPase"/>
</dbReference>
<evidence type="ECO:0000256" key="1">
    <source>
        <dbReference type="ARBA" id="ARBA00000851"/>
    </source>
</evidence>
<dbReference type="GO" id="GO:0009035">
    <property type="term" value="F:type I site-specific deoxyribonuclease activity"/>
    <property type="evidence" value="ECO:0007669"/>
    <property type="project" value="UniProtKB-EC"/>
</dbReference>
<keyword evidence="9 10" id="KW-0238">DNA-binding</keyword>
<dbReference type="CDD" id="cd18800">
    <property type="entry name" value="SF2_C_EcoR124I-like"/>
    <property type="match status" value="1"/>
</dbReference>
<dbReference type="GO" id="GO:0003677">
    <property type="term" value="F:DNA binding"/>
    <property type="evidence" value="ECO:0007669"/>
    <property type="project" value="UniProtKB-KW"/>
</dbReference>
<dbReference type="PANTHER" id="PTHR30195">
    <property type="entry name" value="TYPE I SITE-SPECIFIC DEOXYRIBONUCLEASE PROTEIN SUBUNIT M AND R"/>
    <property type="match status" value="1"/>
</dbReference>
<gene>
    <name evidence="13" type="ORF">HELGO_WM11900</name>
</gene>
<dbReference type="Gene3D" id="3.90.1570.50">
    <property type="match status" value="1"/>
</dbReference>
<keyword evidence="5 10" id="KW-0680">Restriction system</keyword>
<dbReference type="PANTHER" id="PTHR30195:SF15">
    <property type="entry name" value="TYPE I RESTRICTION ENZYME HINDI ENDONUCLEASE SUBUNIT"/>
    <property type="match status" value="1"/>
</dbReference>
<evidence type="ECO:0000256" key="10">
    <source>
        <dbReference type="RuleBase" id="RU364115"/>
    </source>
</evidence>
<dbReference type="EC" id="3.1.21.3" evidence="10"/>
<evidence type="ECO:0000313" key="13">
    <source>
        <dbReference type="EMBL" id="CAA6805017.1"/>
    </source>
</evidence>
<dbReference type="NCBIfam" id="TIGR00348">
    <property type="entry name" value="hsdR"/>
    <property type="match status" value="1"/>
</dbReference>
<dbReference type="Pfam" id="PF22679">
    <property type="entry name" value="T1R_D3-like"/>
    <property type="match status" value="1"/>
</dbReference>
<comment type="subunit">
    <text evidence="10">The type I restriction/modification system is composed of three polypeptides R, M and S.</text>
</comment>
<dbReference type="GO" id="GO:0009307">
    <property type="term" value="P:DNA restriction-modification system"/>
    <property type="evidence" value="ECO:0007669"/>
    <property type="project" value="UniProtKB-KW"/>
</dbReference>
<keyword evidence="6" id="KW-0255">Endonuclease</keyword>
<dbReference type="Gene3D" id="3.40.50.300">
    <property type="entry name" value="P-loop containing nucleotide triphosphate hydrolases"/>
    <property type="match status" value="2"/>
</dbReference>
<evidence type="ECO:0000256" key="5">
    <source>
        <dbReference type="ARBA" id="ARBA00022747"/>
    </source>
</evidence>
<evidence type="ECO:0000256" key="9">
    <source>
        <dbReference type="ARBA" id="ARBA00023125"/>
    </source>
</evidence>
<dbReference type="InterPro" id="IPR004473">
    <property type="entry name" value="Restrct_endonuc_typeI_HsdR"/>
</dbReference>
<feature type="coiled-coil region" evidence="11">
    <location>
        <begin position="952"/>
        <end position="986"/>
    </location>
</feature>
<dbReference type="SMART" id="SM00487">
    <property type="entry name" value="DEXDc"/>
    <property type="match status" value="1"/>
</dbReference>
<dbReference type="Pfam" id="PF04313">
    <property type="entry name" value="HSDR_N"/>
    <property type="match status" value="1"/>
</dbReference>
<dbReference type="SUPFAM" id="SSF52540">
    <property type="entry name" value="P-loop containing nucleoside triphosphate hydrolases"/>
    <property type="match status" value="2"/>
</dbReference>
<dbReference type="CDD" id="cd22332">
    <property type="entry name" value="HsdR_N"/>
    <property type="match status" value="1"/>
</dbReference>
<comment type="catalytic activity">
    <reaction evidence="1 10">
        <text>Endonucleolytic cleavage of DNA to give random double-stranded fragments with terminal 5'-phosphates, ATP is simultaneously hydrolyzed.</text>
        <dbReference type="EC" id="3.1.21.3"/>
    </reaction>
</comment>
<evidence type="ECO:0000256" key="4">
    <source>
        <dbReference type="ARBA" id="ARBA00022741"/>
    </source>
</evidence>
<name>A0A6S6SPW4_9BACT</name>
<keyword evidence="7 10" id="KW-0378">Hydrolase</keyword>